<sequence>MAKGKHPDKPVSHKKRGPGPGPGLNPAGSGPRNTTNNNNNNHNNIQNSGISKPPDRSRRQNTGTRVVDAATVANLVAKKAVPQLKHRSYIEIVDNEDKKEKKLEIEVTFKSEPPAGFEFVPIGNPELTALCKEISREKEAMMFVVSNSKAYQNELSIHMNRVGHHVRQYIVEEARQRLGQRGVTVATDELPKTQQEINAQADAALRDLFPRIPNTDRQEIIDHAFRLGATFHGEPVVGLQTDLSLSRRVQLAVLAHIRHNHTRYDELLKETSWMQARKAVEKPCLDLLVKWRGDEENGRDDLDEILREVVIISDDEEDDSETDNEQDEKNMERRHGAAVAVPARVPDASSPQILHPASPVTRPLRRYPKSVTSPDFVLSPRPQPARSPREIINSKQRILPGSITRHRYARYHHAWRLAVDRNRAKAMARPGDNPVEVVYSVPPPPLLTGSNASASSSANAAANTTVTTTTAPYTGPGVLISGPAATSARNPQIGATPAANAPHVQANDVLKLPTAISHPQPRRFPQTTLTNPISTNVPVEHDPQKLQDLLVPSIEGSPKSASRRPIFVRPVVNNRKRGFDSDSEGSPRRRNPDSITRDTGDDSPVPKRRRLMEAPNLYDAAPAHGPERYIGGLGDAVIPYGAPPAHMPSHIYSDTVTYRNTPSMASDSTVTQRGLYPETTSTPSNTTFFVRRVDPQDKIAADSGPGDGGRYRPYRPGFYRAAPQRPSRPPQDRSQSGAAPKPPPSRSTQSNQSNPIVLD</sequence>
<feature type="compositionally biased region" description="Basic and acidic residues" evidence="1">
    <location>
        <begin position="691"/>
        <end position="700"/>
    </location>
</feature>
<feature type="compositionally biased region" description="Low complexity" evidence="1">
    <location>
        <begin position="714"/>
        <end position="725"/>
    </location>
</feature>
<feature type="region of interest" description="Disordered" evidence="1">
    <location>
        <begin position="348"/>
        <end position="387"/>
    </location>
</feature>
<organism evidence="3 4">
    <name type="scientific">Thielaviopsis punctulata</name>
    <dbReference type="NCBI Taxonomy" id="72032"/>
    <lineage>
        <taxon>Eukaryota</taxon>
        <taxon>Fungi</taxon>
        <taxon>Dikarya</taxon>
        <taxon>Ascomycota</taxon>
        <taxon>Pezizomycotina</taxon>
        <taxon>Sordariomycetes</taxon>
        <taxon>Hypocreomycetidae</taxon>
        <taxon>Microascales</taxon>
        <taxon>Ceratocystidaceae</taxon>
        <taxon>Thielaviopsis</taxon>
    </lineage>
</organism>
<feature type="compositionally biased region" description="Basic and acidic residues" evidence="1">
    <location>
        <begin position="577"/>
        <end position="600"/>
    </location>
</feature>
<dbReference type="OrthoDB" id="5288828at2759"/>
<feature type="compositionally biased region" description="Low complexity" evidence="1">
    <location>
        <begin position="24"/>
        <end position="44"/>
    </location>
</feature>
<feature type="region of interest" description="Disordered" evidence="1">
    <location>
        <begin position="555"/>
        <end position="623"/>
    </location>
</feature>
<protein>
    <recommendedName>
        <fullName evidence="2">DUF2293 domain-containing protein</fullName>
    </recommendedName>
</protein>
<dbReference type="Pfam" id="PF10056">
    <property type="entry name" value="DUF2293"/>
    <property type="match status" value="1"/>
</dbReference>
<proteinExistence type="predicted"/>
<reference evidence="3 4" key="1">
    <citation type="submission" date="2015-03" db="EMBL/GenBank/DDBJ databases">
        <authorList>
            <person name="Radwan O."/>
            <person name="Al-Naeli F.A."/>
            <person name="Rendon G.A."/>
            <person name="Fields C."/>
        </authorList>
    </citation>
    <scope>NUCLEOTIDE SEQUENCE [LARGE SCALE GENOMIC DNA]</scope>
    <source>
        <strain evidence="3">CR-DP1</strain>
    </source>
</reference>
<evidence type="ECO:0000259" key="2">
    <source>
        <dbReference type="Pfam" id="PF10056"/>
    </source>
</evidence>
<dbReference type="PANTHER" id="PTHR38113">
    <property type="match status" value="1"/>
</dbReference>
<dbReference type="AlphaFoldDB" id="A0A0F4ZGT6"/>
<evidence type="ECO:0000256" key="1">
    <source>
        <dbReference type="SAM" id="MobiDB-lite"/>
    </source>
</evidence>
<evidence type="ECO:0000313" key="3">
    <source>
        <dbReference type="EMBL" id="KKA29819.1"/>
    </source>
</evidence>
<dbReference type="EMBL" id="LAEV01000658">
    <property type="protein sequence ID" value="KKA29819.1"/>
    <property type="molecule type" value="Genomic_DNA"/>
</dbReference>
<dbReference type="InterPro" id="IPR018744">
    <property type="entry name" value="DUF2293"/>
</dbReference>
<feature type="domain" description="DUF2293" evidence="2">
    <location>
        <begin position="204"/>
        <end position="292"/>
    </location>
</feature>
<comment type="caution">
    <text evidence="3">The sequence shown here is derived from an EMBL/GenBank/DDBJ whole genome shotgun (WGS) entry which is preliminary data.</text>
</comment>
<feature type="region of interest" description="Disordered" evidence="1">
    <location>
        <begin position="663"/>
        <end position="759"/>
    </location>
</feature>
<evidence type="ECO:0000313" key="4">
    <source>
        <dbReference type="Proteomes" id="UP000033483"/>
    </source>
</evidence>
<feature type="region of interest" description="Disordered" evidence="1">
    <location>
        <begin position="313"/>
        <end position="336"/>
    </location>
</feature>
<feature type="compositionally biased region" description="Basic and acidic residues" evidence="1">
    <location>
        <begin position="1"/>
        <end position="11"/>
    </location>
</feature>
<feature type="region of interest" description="Disordered" evidence="1">
    <location>
        <begin position="1"/>
        <end position="66"/>
    </location>
</feature>
<feature type="compositionally biased region" description="Polar residues" evidence="1">
    <location>
        <begin position="663"/>
        <end position="688"/>
    </location>
</feature>
<name>A0A0F4ZGT6_9PEZI</name>
<dbReference type="PANTHER" id="PTHR38113:SF1">
    <property type="entry name" value="DUF2293 DOMAIN-CONTAINING PROTEIN"/>
    <property type="match status" value="1"/>
</dbReference>
<gene>
    <name evidence="3" type="ORF">TD95_000455</name>
</gene>
<feature type="compositionally biased region" description="Polar residues" evidence="1">
    <location>
        <begin position="746"/>
        <end position="759"/>
    </location>
</feature>
<feature type="compositionally biased region" description="Acidic residues" evidence="1">
    <location>
        <begin position="313"/>
        <end position="326"/>
    </location>
</feature>
<keyword evidence="4" id="KW-1185">Reference proteome</keyword>
<accession>A0A0F4ZGT6</accession>
<dbReference type="Proteomes" id="UP000033483">
    <property type="component" value="Unassembled WGS sequence"/>
</dbReference>
<feature type="region of interest" description="Disordered" evidence="1">
    <location>
        <begin position="516"/>
        <end position="543"/>
    </location>
</feature>
<feature type="compositionally biased region" description="Polar residues" evidence="1">
    <location>
        <begin position="525"/>
        <end position="537"/>
    </location>
</feature>